<evidence type="ECO:0000256" key="1">
    <source>
        <dbReference type="SAM" id="MobiDB-lite"/>
    </source>
</evidence>
<dbReference type="Gene3D" id="2.60.260.20">
    <property type="entry name" value="Urease metallochaperone UreE, N-terminal domain"/>
    <property type="match status" value="1"/>
</dbReference>
<name>A0ABD1LU94_9FABA</name>
<evidence type="ECO:0000259" key="2">
    <source>
        <dbReference type="Pfam" id="PF12572"/>
    </source>
</evidence>
<dbReference type="Pfam" id="PF12572">
    <property type="entry name" value="DUF3752"/>
    <property type="match status" value="1"/>
</dbReference>
<proteinExistence type="predicted"/>
<keyword evidence="4" id="KW-1185">Reference proteome</keyword>
<organism evidence="3 4">
    <name type="scientific">Flemingia macrophylla</name>
    <dbReference type="NCBI Taxonomy" id="520843"/>
    <lineage>
        <taxon>Eukaryota</taxon>
        <taxon>Viridiplantae</taxon>
        <taxon>Streptophyta</taxon>
        <taxon>Embryophyta</taxon>
        <taxon>Tracheophyta</taxon>
        <taxon>Spermatophyta</taxon>
        <taxon>Magnoliopsida</taxon>
        <taxon>eudicotyledons</taxon>
        <taxon>Gunneridae</taxon>
        <taxon>Pentapetalae</taxon>
        <taxon>rosids</taxon>
        <taxon>fabids</taxon>
        <taxon>Fabales</taxon>
        <taxon>Fabaceae</taxon>
        <taxon>Papilionoideae</taxon>
        <taxon>50 kb inversion clade</taxon>
        <taxon>NPAAA clade</taxon>
        <taxon>indigoferoid/millettioid clade</taxon>
        <taxon>Phaseoleae</taxon>
        <taxon>Flemingia</taxon>
    </lineage>
</organism>
<dbReference type="PANTHER" id="PTHR47422:SF1">
    <property type="entry name" value="DNAJ HEAT SHOCK N-TERMINAL DOMAIN-CONTAINING PROTEIN"/>
    <property type="match status" value="1"/>
</dbReference>
<feature type="compositionally biased region" description="Low complexity" evidence="1">
    <location>
        <begin position="78"/>
        <end position="87"/>
    </location>
</feature>
<evidence type="ECO:0000313" key="4">
    <source>
        <dbReference type="Proteomes" id="UP001603857"/>
    </source>
</evidence>
<dbReference type="AlphaFoldDB" id="A0ABD1LU94"/>
<sequence length="287" mass="31482">MVIVRLMEKAIMLLHCHPDGYAKAKGAGTSDTKEVLAMIRLPRLHFRINRDSEPPKIVSKAKIYRRPTPHPPPPPAPSTTTTEPSPSFHFNPHDADDIYAELFGSDDSAAASSRRDAFFRTSNGTSSSSAVVAAFSSPKATPVENALPCNLEDLYKGVKKKMKISRNVCDAFGIGAYFCLLLALHGCLATVEVGKLVCHEQTCSLLVSFGKSISMEGDEELLAQTEVKVEPKRDEWMITLPPERKPGGMTMQSTKFSRGPKEGRGDTSAWTDTPLDRAQKVKMKYVS</sequence>
<dbReference type="Proteomes" id="UP001603857">
    <property type="component" value="Unassembled WGS sequence"/>
</dbReference>
<feature type="region of interest" description="Disordered" evidence="1">
    <location>
        <begin position="62"/>
        <end position="88"/>
    </location>
</feature>
<evidence type="ECO:0000313" key="3">
    <source>
        <dbReference type="EMBL" id="KAL2327102.1"/>
    </source>
</evidence>
<reference evidence="3 4" key="1">
    <citation type="submission" date="2024-08" db="EMBL/GenBank/DDBJ databases">
        <title>Insights into the chromosomal genome structure of Flemingia macrophylla.</title>
        <authorList>
            <person name="Ding Y."/>
            <person name="Zhao Y."/>
            <person name="Bi W."/>
            <person name="Wu M."/>
            <person name="Zhao G."/>
            <person name="Gong Y."/>
            <person name="Li W."/>
            <person name="Zhang P."/>
        </authorList>
    </citation>
    <scope>NUCLEOTIDE SEQUENCE [LARGE SCALE GENOMIC DNA]</scope>
    <source>
        <strain evidence="3">DYQJB</strain>
        <tissue evidence="3">Leaf</tissue>
    </source>
</reference>
<feature type="region of interest" description="Disordered" evidence="1">
    <location>
        <begin position="239"/>
        <end position="273"/>
    </location>
</feature>
<dbReference type="InterPro" id="IPR022226">
    <property type="entry name" value="DUF3752"/>
</dbReference>
<gene>
    <name evidence="3" type="ORF">Fmac_020529</name>
</gene>
<feature type="domain" description="DUF3752" evidence="2">
    <location>
        <begin position="241"/>
        <end position="285"/>
    </location>
</feature>
<accession>A0ABD1LU94</accession>
<comment type="caution">
    <text evidence="3">The sequence shown here is derived from an EMBL/GenBank/DDBJ whole genome shotgun (WGS) entry which is preliminary data.</text>
</comment>
<dbReference type="PANTHER" id="PTHR47422">
    <property type="entry name" value="DNAJ HEAT SHOCK N-TERMINAL DOMAIN-CONTAINING PROTEIN"/>
    <property type="match status" value="1"/>
</dbReference>
<protein>
    <recommendedName>
        <fullName evidence="2">DUF3752 domain-containing protein</fullName>
    </recommendedName>
</protein>
<dbReference type="EMBL" id="JBGMDY010000007">
    <property type="protein sequence ID" value="KAL2327102.1"/>
    <property type="molecule type" value="Genomic_DNA"/>
</dbReference>